<feature type="compositionally biased region" description="Polar residues" evidence="1">
    <location>
        <begin position="20"/>
        <end position="30"/>
    </location>
</feature>
<name>A0A9P9YUG3_9MUSC</name>
<feature type="region of interest" description="Disordered" evidence="1">
    <location>
        <begin position="1"/>
        <end position="76"/>
    </location>
</feature>
<keyword evidence="3" id="KW-1185">Reference proteome</keyword>
<feature type="region of interest" description="Disordered" evidence="1">
    <location>
        <begin position="219"/>
        <end position="247"/>
    </location>
</feature>
<feature type="compositionally biased region" description="Basic and acidic residues" evidence="1">
    <location>
        <begin position="144"/>
        <end position="181"/>
    </location>
</feature>
<evidence type="ECO:0000256" key="1">
    <source>
        <dbReference type="SAM" id="MobiDB-lite"/>
    </source>
</evidence>
<proteinExistence type="predicted"/>
<dbReference type="EMBL" id="JAMKOV010000002">
    <property type="protein sequence ID" value="KAI8043093.1"/>
    <property type="molecule type" value="Genomic_DNA"/>
</dbReference>
<evidence type="ECO:0000313" key="2">
    <source>
        <dbReference type="EMBL" id="KAI8043093.1"/>
    </source>
</evidence>
<comment type="caution">
    <text evidence="2">The sequence shown here is derived from an EMBL/GenBank/DDBJ whole genome shotgun (WGS) entry which is preliminary data.</text>
</comment>
<dbReference type="Proteomes" id="UP001059596">
    <property type="component" value="Unassembled WGS sequence"/>
</dbReference>
<sequence>MAINAGLTRKTKCTRLENPPMSQSYRQQVNDDFGQPKEKIPKMSNNRRNKSSKQQVQDPPTTRTKAVGPDTNQMNYFDQTRASKNPIRAVGGGGGAAVVAQKYQSRLDLNNQASKTIRPPETSGSIQKLTLKEIREFKEPKLVKEPKETRELQETKEFKELKELREPQAHKAPKDAREKVANKSPNRASRHNSNRTKNYFDKYLKFAFDLSTPEGVQQLDAHFFPNQSIGQDPNAPASSNLKRGDQF</sequence>
<reference evidence="2" key="1">
    <citation type="journal article" date="2023" name="Genome Biol. Evol.">
        <title>Long-read-based Genome Assembly of Drosophila gunungcola Reveals Fewer Chemosensory Genes in Flower-breeding Species.</title>
        <authorList>
            <person name="Negi A."/>
            <person name="Liao B.Y."/>
            <person name="Yeh S.D."/>
        </authorList>
    </citation>
    <scope>NUCLEOTIDE SEQUENCE</scope>
    <source>
        <strain evidence="2">Sukarami</strain>
    </source>
</reference>
<accession>A0A9P9YUG3</accession>
<organism evidence="2 3">
    <name type="scientific">Drosophila gunungcola</name>
    <name type="common">fruit fly</name>
    <dbReference type="NCBI Taxonomy" id="103775"/>
    <lineage>
        <taxon>Eukaryota</taxon>
        <taxon>Metazoa</taxon>
        <taxon>Ecdysozoa</taxon>
        <taxon>Arthropoda</taxon>
        <taxon>Hexapoda</taxon>
        <taxon>Insecta</taxon>
        <taxon>Pterygota</taxon>
        <taxon>Neoptera</taxon>
        <taxon>Endopterygota</taxon>
        <taxon>Diptera</taxon>
        <taxon>Brachycera</taxon>
        <taxon>Muscomorpha</taxon>
        <taxon>Ephydroidea</taxon>
        <taxon>Drosophilidae</taxon>
        <taxon>Drosophila</taxon>
        <taxon>Sophophora</taxon>
    </lineage>
</organism>
<gene>
    <name evidence="2" type="ORF">M5D96_004419</name>
</gene>
<dbReference type="AlphaFoldDB" id="A0A9P9YUG3"/>
<protein>
    <submittedName>
        <fullName evidence="2">Uncharacterized protein</fullName>
    </submittedName>
</protein>
<feature type="region of interest" description="Disordered" evidence="1">
    <location>
        <begin position="144"/>
        <end position="196"/>
    </location>
</feature>
<feature type="compositionally biased region" description="Polar residues" evidence="1">
    <location>
        <begin position="52"/>
        <end position="76"/>
    </location>
</feature>
<evidence type="ECO:0000313" key="3">
    <source>
        <dbReference type="Proteomes" id="UP001059596"/>
    </source>
</evidence>
<feature type="compositionally biased region" description="Polar residues" evidence="1">
    <location>
        <begin position="225"/>
        <end position="241"/>
    </location>
</feature>